<evidence type="ECO:0000313" key="1">
    <source>
        <dbReference type="EMBL" id="MBE9106449.1"/>
    </source>
</evidence>
<accession>A0ABR9U1B3</accession>
<name>A0ABR9U1B3_9NOSO</name>
<reference evidence="1 2" key="1">
    <citation type="submission" date="2020-10" db="EMBL/GenBank/DDBJ databases">
        <authorList>
            <person name="Castelo-Branco R."/>
            <person name="Eusebio N."/>
            <person name="Adriana R."/>
            <person name="Vieira A."/>
            <person name="Brugerolle De Fraissinette N."/>
            <person name="Rezende De Castro R."/>
            <person name="Schneider M.P."/>
            <person name="Vasconcelos V."/>
            <person name="Leao P.N."/>
        </authorList>
    </citation>
    <scope>NUCLEOTIDE SEQUENCE [LARGE SCALE GENOMIC DNA]</scope>
    <source>
        <strain evidence="1 2">LEGE 07299</strain>
    </source>
</reference>
<dbReference type="EMBL" id="JADEXF010000537">
    <property type="protein sequence ID" value="MBE9106449.1"/>
    <property type="molecule type" value="Genomic_DNA"/>
</dbReference>
<gene>
    <name evidence="1" type="ORF">IQ229_16390</name>
</gene>
<sequence>SERKHLQFGKQHLGSNLPKECILPLPLSLTAGLVMTTDGDRPPIQKEFELISSTDDW</sequence>
<protein>
    <submittedName>
        <fullName evidence="1">Uncharacterized protein</fullName>
    </submittedName>
</protein>
<keyword evidence="2" id="KW-1185">Reference proteome</keyword>
<dbReference type="Proteomes" id="UP000647836">
    <property type="component" value="Unassembled WGS sequence"/>
</dbReference>
<evidence type="ECO:0000313" key="2">
    <source>
        <dbReference type="Proteomes" id="UP000647836"/>
    </source>
</evidence>
<proteinExistence type="predicted"/>
<feature type="non-terminal residue" evidence="1">
    <location>
        <position position="1"/>
    </location>
</feature>
<organism evidence="1 2">
    <name type="scientific">Nostoc cf. edaphicum LEGE 07299</name>
    <dbReference type="NCBI Taxonomy" id="2777974"/>
    <lineage>
        <taxon>Bacteria</taxon>
        <taxon>Bacillati</taxon>
        <taxon>Cyanobacteriota</taxon>
        <taxon>Cyanophyceae</taxon>
        <taxon>Nostocales</taxon>
        <taxon>Nostocaceae</taxon>
        <taxon>Nostoc</taxon>
    </lineage>
</organism>
<comment type="caution">
    <text evidence="1">The sequence shown here is derived from an EMBL/GenBank/DDBJ whole genome shotgun (WGS) entry which is preliminary data.</text>
</comment>